<dbReference type="STRING" id="46680.GCA_000807755_02126"/>
<dbReference type="RefSeq" id="WP_017516894.1">
    <property type="nucleotide sequence ID" value="NZ_CP189774.1"/>
</dbReference>
<accession>A0A246FAI4</accession>
<dbReference type="Proteomes" id="UP000198145">
    <property type="component" value="Unassembled WGS sequence"/>
</dbReference>
<comment type="caution">
    <text evidence="3">The sequence shown here is derived from an EMBL/GenBank/DDBJ whole genome shotgun (WGS) entry which is preliminary data.</text>
</comment>
<evidence type="ECO:0000259" key="2">
    <source>
        <dbReference type="Pfam" id="PF19657"/>
    </source>
</evidence>
<feature type="chain" id="PRO_5011239750" description="DUF6160 domain-containing protein" evidence="1">
    <location>
        <begin position="22"/>
        <end position="151"/>
    </location>
</feature>
<keyword evidence="1" id="KW-0732">Signal</keyword>
<organism evidence="3 4">
    <name type="scientific">Pseudomonas nitroreducens</name>
    <dbReference type="NCBI Taxonomy" id="46680"/>
    <lineage>
        <taxon>Bacteria</taxon>
        <taxon>Pseudomonadati</taxon>
        <taxon>Pseudomonadota</taxon>
        <taxon>Gammaproteobacteria</taxon>
        <taxon>Pseudomonadales</taxon>
        <taxon>Pseudomonadaceae</taxon>
        <taxon>Pseudomonas</taxon>
    </lineage>
</organism>
<feature type="domain" description="DUF6160" evidence="2">
    <location>
        <begin position="3"/>
        <end position="87"/>
    </location>
</feature>
<protein>
    <recommendedName>
        <fullName evidence="2">DUF6160 domain-containing protein</fullName>
    </recommendedName>
</protein>
<dbReference type="InterPro" id="IPR046158">
    <property type="entry name" value="DUF6160"/>
</dbReference>
<reference evidence="3 4" key="1">
    <citation type="submission" date="2017-06" db="EMBL/GenBank/DDBJ databases">
        <title>Draft genome of Pseudomonas nitroreducens DF05.</title>
        <authorList>
            <person name="Iyer R."/>
        </authorList>
    </citation>
    <scope>NUCLEOTIDE SEQUENCE [LARGE SCALE GENOMIC DNA]</scope>
    <source>
        <strain evidence="3 4">DF05</strain>
    </source>
</reference>
<evidence type="ECO:0000313" key="3">
    <source>
        <dbReference type="EMBL" id="OWP51345.1"/>
    </source>
</evidence>
<evidence type="ECO:0000313" key="4">
    <source>
        <dbReference type="Proteomes" id="UP000198145"/>
    </source>
</evidence>
<dbReference type="EMBL" id="NJBA01000003">
    <property type="protein sequence ID" value="OWP51345.1"/>
    <property type="molecule type" value="Genomic_DNA"/>
</dbReference>
<gene>
    <name evidence="3" type="ORF">CEG18_10860</name>
</gene>
<feature type="signal peptide" evidence="1">
    <location>
        <begin position="1"/>
        <end position="21"/>
    </location>
</feature>
<proteinExistence type="predicted"/>
<evidence type="ECO:0000256" key="1">
    <source>
        <dbReference type="SAM" id="SignalP"/>
    </source>
</evidence>
<dbReference type="Pfam" id="PF19657">
    <property type="entry name" value="DUF6160"/>
    <property type="match status" value="1"/>
</dbReference>
<dbReference type="eggNOG" id="ENOG50347NE">
    <property type="taxonomic scope" value="Bacteria"/>
</dbReference>
<sequence>MKIKQLVLASAVLAAPFLAHADMKSMDDAALSGITGQDGISISGTFNASIGAVTYKDADTNGGSLVLQGIHLPSVTIADNAPMTVDVVKTNITPVGGGTAVATEQLAIGLPTVTGDVTIDAVKVGTGGASIGSLTVSNLNLAGSTVKVWGH</sequence>
<dbReference type="AlphaFoldDB" id="A0A246FAI4"/>
<name>A0A246FAI4_PSENT</name>